<dbReference type="PANTHER" id="PTHR13370">
    <property type="entry name" value="RNA METHYLASE-RELATED"/>
    <property type="match status" value="1"/>
</dbReference>
<feature type="signal peptide" evidence="4">
    <location>
        <begin position="1"/>
        <end position="25"/>
    </location>
</feature>
<dbReference type="GO" id="GO:0003676">
    <property type="term" value="F:nucleic acid binding"/>
    <property type="evidence" value="ECO:0007669"/>
    <property type="project" value="InterPro"/>
</dbReference>
<dbReference type="GO" id="GO:0005737">
    <property type="term" value="C:cytoplasm"/>
    <property type="evidence" value="ECO:0007669"/>
    <property type="project" value="TreeGrafter"/>
</dbReference>
<dbReference type="InterPro" id="IPR002052">
    <property type="entry name" value="DNA_methylase_N6_adenine_CS"/>
</dbReference>
<organism evidence="7">
    <name type="scientific">Emiliania huxleyi</name>
    <name type="common">Coccolithophore</name>
    <name type="synonym">Pontosphaera huxleyi</name>
    <dbReference type="NCBI Taxonomy" id="2903"/>
    <lineage>
        <taxon>Eukaryota</taxon>
        <taxon>Haptista</taxon>
        <taxon>Haptophyta</taxon>
        <taxon>Prymnesiophyceae</taxon>
        <taxon>Isochrysidales</taxon>
        <taxon>Noelaerhabdaceae</taxon>
        <taxon>Emiliania</taxon>
    </lineage>
</organism>
<evidence type="ECO:0000256" key="2">
    <source>
        <dbReference type="ARBA" id="ARBA00022679"/>
    </source>
</evidence>
<evidence type="ECO:0000259" key="5">
    <source>
        <dbReference type="Pfam" id="PF01170"/>
    </source>
</evidence>
<accession>A0A6V2Q369</accession>
<dbReference type="GO" id="GO:0032259">
    <property type="term" value="P:methylation"/>
    <property type="evidence" value="ECO:0007669"/>
    <property type="project" value="UniProtKB-KW"/>
</dbReference>
<dbReference type="PROSITE" id="PS00092">
    <property type="entry name" value="N6_MTASE"/>
    <property type="match status" value="1"/>
</dbReference>
<keyword evidence="2" id="KW-0808">Transferase</keyword>
<dbReference type="Pfam" id="PF01170">
    <property type="entry name" value="UPF0020"/>
    <property type="match status" value="1"/>
</dbReference>
<dbReference type="Gene3D" id="3.40.50.150">
    <property type="entry name" value="Vaccinia Virus protein VP39"/>
    <property type="match status" value="1"/>
</dbReference>
<dbReference type="AlphaFoldDB" id="A0A6V2Q369"/>
<dbReference type="InterPro" id="IPR059073">
    <property type="entry name" value="TRMT11_N"/>
</dbReference>
<protein>
    <submittedName>
        <fullName evidence="7">Uncharacterized protein</fullName>
    </submittedName>
</protein>
<dbReference type="InterPro" id="IPR029063">
    <property type="entry name" value="SAM-dependent_MTases_sf"/>
</dbReference>
<gene>
    <name evidence="7" type="ORF">EHUX00137_LOCUS14989</name>
</gene>
<dbReference type="SUPFAM" id="SSF53335">
    <property type="entry name" value="S-adenosyl-L-methionine-dependent methyltransferases"/>
    <property type="match status" value="1"/>
</dbReference>
<name>A0A6V2Q369_EMIHU</name>
<dbReference type="PANTHER" id="PTHR13370:SF3">
    <property type="entry name" value="TRNA (GUANINE(10)-N2)-METHYLTRANSFERASE HOMOLOG"/>
    <property type="match status" value="1"/>
</dbReference>
<dbReference type="GO" id="GO:0008168">
    <property type="term" value="F:methyltransferase activity"/>
    <property type="evidence" value="ECO:0007669"/>
    <property type="project" value="UniProtKB-KW"/>
</dbReference>
<sequence>MTTLRTLLATPLVLVALLAATPSRAVRLSPGAPASAAARPRFLFLYRDTLPGHWRSEVRAVADMLGFGGDELAFEPSRRDSFEYVALPDAAAAAAVARRCVLVRGCFDVWAESEPADHEGSGQRAWERLAEAVCAAGAETHRRWVAPLAEDSWCVEMLSAGRQKPYSEPAKVALMELLDELLAPLPGPISLRSPEQVVAMLEDYDDPTGRGERGEPAALAPPRRLYLGRRLSAGASRLLHDFRLSARGYLGRTTLPPELAFLMANEARARPGCALLDPFCGTCSTLLSAARFGATTFGVEVDARVLQREPIRANFAAAGLPPPARLLLADAAELLPRGGAAADGKGDDGAADGDHVAELPAGLGLRDFDAIVTDPPYGIMEGVWEGGGVLVGSCEQRLHTPLAADRRASCTSRCPRGARCCCGSPRRGCESAAASSFCCPSPPSALRPRCRRPTASSSSPLRGTPSRRGCTGTCSPSARRARPPPPTWERRASSRRRQARAAARVAARRRTRCRNRGRCRR</sequence>
<dbReference type="EMBL" id="HBIR01019800">
    <property type="protein sequence ID" value="CAE0545536.1"/>
    <property type="molecule type" value="Transcribed_RNA"/>
</dbReference>
<feature type="chain" id="PRO_5030160966" evidence="4">
    <location>
        <begin position="26"/>
        <end position="521"/>
    </location>
</feature>
<keyword evidence="4" id="KW-0732">Signal</keyword>
<feature type="domain" description="tRNA (guanine(10)-N(2))-methyltransferase TRMT11 N-terminal" evidence="6">
    <location>
        <begin position="48"/>
        <end position="234"/>
    </location>
</feature>
<evidence type="ECO:0000259" key="6">
    <source>
        <dbReference type="Pfam" id="PF25904"/>
    </source>
</evidence>
<evidence type="ECO:0000256" key="4">
    <source>
        <dbReference type="SAM" id="SignalP"/>
    </source>
</evidence>
<dbReference type="InterPro" id="IPR000241">
    <property type="entry name" value="RlmKL-like_Mtase"/>
</dbReference>
<dbReference type="Pfam" id="PF25904">
    <property type="entry name" value="Tmrp11_N"/>
    <property type="match status" value="1"/>
</dbReference>
<feature type="compositionally biased region" description="Basic residues" evidence="3">
    <location>
        <begin position="506"/>
        <end position="521"/>
    </location>
</feature>
<reference evidence="7" key="1">
    <citation type="submission" date="2021-01" db="EMBL/GenBank/DDBJ databases">
        <authorList>
            <person name="Corre E."/>
            <person name="Pelletier E."/>
            <person name="Niang G."/>
            <person name="Scheremetjew M."/>
            <person name="Finn R."/>
            <person name="Kale V."/>
            <person name="Holt S."/>
            <person name="Cochrane G."/>
            <person name="Meng A."/>
            <person name="Brown T."/>
            <person name="Cohen L."/>
        </authorList>
    </citation>
    <scope>NUCLEOTIDE SEQUENCE</scope>
    <source>
        <strain evidence="7">379</strain>
    </source>
</reference>
<feature type="domain" description="Ribosomal RNA large subunit methyltransferase K/L-like methyltransferase" evidence="5">
    <location>
        <begin position="247"/>
        <end position="380"/>
    </location>
</feature>
<evidence type="ECO:0000256" key="3">
    <source>
        <dbReference type="SAM" id="MobiDB-lite"/>
    </source>
</evidence>
<dbReference type="GO" id="GO:0043527">
    <property type="term" value="C:tRNA methyltransferase complex"/>
    <property type="evidence" value="ECO:0007669"/>
    <property type="project" value="UniProtKB-ARBA"/>
</dbReference>
<evidence type="ECO:0000256" key="1">
    <source>
        <dbReference type="ARBA" id="ARBA00022603"/>
    </source>
</evidence>
<feature type="region of interest" description="Disordered" evidence="3">
    <location>
        <begin position="442"/>
        <end position="521"/>
    </location>
</feature>
<evidence type="ECO:0000313" key="7">
    <source>
        <dbReference type="EMBL" id="CAE0545536.1"/>
    </source>
</evidence>
<proteinExistence type="predicted"/>
<keyword evidence="1" id="KW-0489">Methyltransferase</keyword>